<keyword evidence="2" id="KW-1185">Reference proteome</keyword>
<proteinExistence type="predicted"/>
<dbReference type="Proteomes" id="UP000199495">
    <property type="component" value="Unassembled WGS sequence"/>
</dbReference>
<name>A0A1G7VR10_9HYPH</name>
<reference evidence="1 2" key="1">
    <citation type="submission" date="2016-10" db="EMBL/GenBank/DDBJ databases">
        <authorList>
            <person name="de Groot N.N."/>
        </authorList>
    </citation>
    <scope>NUCLEOTIDE SEQUENCE [LARGE SCALE GENOMIC DNA]</scope>
    <source>
        <strain evidence="1 2">CGMCC 1.10267</strain>
    </source>
</reference>
<dbReference type="AlphaFoldDB" id="A0A1G7VR10"/>
<accession>A0A1G7VR10</accession>
<organism evidence="1 2">
    <name type="scientific">Pelagibacterium luteolum</name>
    <dbReference type="NCBI Taxonomy" id="440168"/>
    <lineage>
        <taxon>Bacteria</taxon>
        <taxon>Pseudomonadati</taxon>
        <taxon>Pseudomonadota</taxon>
        <taxon>Alphaproteobacteria</taxon>
        <taxon>Hyphomicrobiales</taxon>
        <taxon>Devosiaceae</taxon>
        <taxon>Pelagibacterium</taxon>
    </lineage>
</organism>
<sequence length="87" mass="9998">MKPAKFDYTASAELYPGKRSTRFRTVRYHRFNTTAEALRYLIEEMPPELLAGAVLETEDQRFEGDQLSALYQDQAYPLPRATANVPN</sequence>
<evidence type="ECO:0000313" key="2">
    <source>
        <dbReference type="Proteomes" id="UP000199495"/>
    </source>
</evidence>
<evidence type="ECO:0000313" key="1">
    <source>
        <dbReference type="EMBL" id="SDG61988.1"/>
    </source>
</evidence>
<dbReference type="EMBL" id="FNCS01000004">
    <property type="protein sequence ID" value="SDG61988.1"/>
    <property type="molecule type" value="Genomic_DNA"/>
</dbReference>
<protein>
    <submittedName>
        <fullName evidence="1">Uncharacterized protein</fullName>
    </submittedName>
</protein>
<dbReference type="RefSeq" id="WP_090595613.1">
    <property type="nucleotide sequence ID" value="NZ_FNCS01000004.1"/>
</dbReference>
<gene>
    <name evidence="1" type="ORF">SAMN04487974_104290</name>
</gene>
<dbReference type="OrthoDB" id="8445391at2"/>